<dbReference type="SUPFAM" id="SSF81901">
    <property type="entry name" value="HCP-like"/>
    <property type="match status" value="1"/>
</dbReference>
<keyword evidence="1" id="KW-0802">TPR repeat</keyword>
<dbReference type="Gene3D" id="1.25.40.10">
    <property type="entry name" value="Tetratricopeptide repeat domain"/>
    <property type="match status" value="2"/>
</dbReference>
<dbReference type="PROSITE" id="PS50005">
    <property type="entry name" value="TPR"/>
    <property type="match status" value="1"/>
</dbReference>
<evidence type="ECO:0000313" key="4">
    <source>
        <dbReference type="Proteomes" id="UP001500016"/>
    </source>
</evidence>
<dbReference type="RefSeq" id="WP_344531280.1">
    <property type="nucleotide sequence ID" value="NZ_BAAAPE010000012.1"/>
</dbReference>
<dbReference type="Pfam" id="PF13432">
    <property type="entry name" value="TPR_16"/>
    <property type="match status" value="3"/>
</dbReference>
<dbReference type="EMBL" id="BAAAPE010000012">
    <property type="protein sequence ID" value="GAA2085621.1"/>
    <property type="molecule type" value="Genomic_DNA"/>
</dbReference>
<name>A0ABN2W8R6_9ACTN</name>
<dbReference type="SUPFAM" id="SSF52540">
    <property type="entry name" value="P-loop containing nucleoside triphosphate hydrolases"/>
    <property type="match status" value="1"/>
</dbReference>
<organism evidence="3 4">
    <name type="scientific">Streptomyces albiaxialis</name>
    <dbReference type="NCBI Taxonomy" id="329523"/>
    <lineage>
        <taxon>Bacteria</taxon>
        <taxon>Bacillati</taxon>
        <taxon>Actinomycetota</taxon>
        <taxon>Actinomycetes</taxon>
        <taxon>Kitasatosporales</taxon>
        <taxon>Streptomycetaceae</taxon>
        <taxon>Streptomyces</taxon>
    </lineage>
</organism>
<dbReference type="InterPro" id="IPR052943">
    <property type="entry name" value="TMTC_O-mannosyl-trnsfr"/>
</dbReference>
<dbReference type="PANTHER" id="PTHR44809">
    <property type="match status" value="1"/>
</dbReference>
<accession>A0ABN2W8R6</accession>
<dbReference type="InterPro" id="IPR019734">
    <property type="entry name" value="TPR_rpt"/>
</dbReference>
<reference evidence="3 4" key="1">
    <citation type="journal article" date="2019" name="Int. J. Syst. Evol. Microbiol.">
        <title>The Global Catalogue of Microorganisms (GCM) 10K type strain sequencing project: providing services to taxonomists for standard genome sequencing and annotation.</title>
        <authorList>
            <consortium name="The Broad Institute Genomics Platform"/>
            <consortium name="The Broad Institute Genome Sequencing Center for Infectious Disease"/>
            <person name="Wu L."/>
            <person name="Ma J."/>
        </authorList>
    </citation>
    <scope>NUCLEOTIDE SEQUENCE [LARGE SCALE GENOMIC DNA]</scope>
    <source>
        <strain evidence="3 4">JCM 15478</strain>
    </source>
</reference>
<dbReference type="Proteomes" id="UP001500016">
    <property type="component" value="Unassembled WGS sequence"/>
</dbReference>
<evidence type="ECO:0008006" key="5">
    <source>
        <dbReference type="Google" id="ProtNLM"/>
    </source>
</evidence>
<gene>
    <name evidence="3" type="ORF">GCM10009801_47480</name>
</gene>
<feature type="region of interest" description="Disordered" evidence="2">
    <location>
        <begin position="591"/>
        <end position="618"/>
    </location>
</feature>
<dbReference type="PANTHER" id="PTHR44809:SF1">
    <property type="entry name" value="PROTEIN O-MANNOSYL-TRANSFERASE TMTC1"/>
    <property type="match status" value="1"/>
</dbReference>
<keyword evidence="4" id="KW-1185">Reference proteome</keyword>
<feature type="compositionally biased region" description="Acidic residues" evidence="2">
    <location>
        <begin position="598"/>
        <end position="608"/>
    </location>
</feature>
<evidence type="ECO:0000256" key="2">
    <source>
        <dbReference type="SAM" id="MobiDB-lite"/>
    </source>
</evidence>
<dbReference type="SMART" id="SM00671">
    <property type="entry name" value="SEL1"/>
    <property type="match status" value="5"/>
</dbReference>
<comment type="caution">
    <text evidence="3">The sequence shown here is derived from an EMBL/GenBank/DDBJ whole genome shotgun (WGS) entry which is preliminary data.</text>
</comment>
<sequence length="618" mass="66054">MGAEREGGSTENAVSGGQVEGVLMGRDFLGPVTVTTGGRRIPAYLRDPGRWPVAGSWGALAAGAHRARPDRNGDAVPPYVERDADGELRERLAAAARDGGFVLLVGESTAGKTRAAFEALAAALPGHRVLAPSKGADLPLGLEVAERGGVRCVVWLDDVERYLGPEGLEPALLAELERLRMPVLATMRHQQYETYAAAPEGAGGDGPQAEAMDAGARVLKQIEPVEIGRVWSRGELARAEESDDERLADALTHHGPYGIAEYLAAGPVLLREWRRAARPGGHPRAAALVAAAVDLARTGLRPPFPRALLAEAHEGYLRAAGGPLLRPEPLDDAVEWACRYRHGVTSMLVPTEDPDAWDVFDYLVDHTRTDVPEPTWRLALRNVADAEECSTVAVHARRAGSPVAEDAYRQAVEGGSTGAMNGLGVMLATAGRAEEAEALFRRAAEEGGQGEVRAVFNLGVLHREAGRVDEAEAAYRRAAEAGHSKAMNNLGTLLRLSGRLDEAEVWFRRAAREGHAKSHYNLGNLLRSTGRRDEAEAAYREAAGNGHAKAMLNLGVLLRRSGRTEEAELFLRRAALAGDTKAVNTLAELLRETGRTDEPEDWGSEGEPEAGGGQWGDG</sequence>
<protein>
    <recommendedName>
        <fullName evidence="5">Tetratricopeptide repeat protein</fullName>
    </recommendedName>
</protein>
<dbReference type="InterPro" id="IPR006597">
    <property type="entry name" value="Sel1-like"/>
</dbReference>
<dbReference type="InterPro" id="IPR027417">
    <property type="entry name" value="P-loop_NTPase"/>
</dbReference>
<dbReference type="SMART" id="SM00028">
    <property type="entry name" value="TPR"/>
    <property type="match status" value="4"/>
</dbReference>
<dbReference type="SUPFAM" id="SSF48452">
    <property type="entry name" value="TPR-like"/>
    <property type="match status" value="1"/>
</dbReference>
<feature type="repeat" description="TPR" evidence="1">
    <location>
        <begin position="452"/>
        <end position="485"/>
    </location>
</feature>
<feature type="compositionally biased region" description="Gly residues" evidence="2">
    <location>
        <begin position="609"/>
        <end position="618"/>
    </location>
</feature>
<evidence type="ECO:0000256" key="1">
    <source>
        <dbReference type="PROSITE-ProRule" id="PRU00339"/>
    </source>
</evidence>
<proteinExistence type="predicted"/>
<dbReference type="InterPro" id="IPR011990">
    <property type="entry name" value="TPR-like_helical_dom_sf"/>
</dbReference>
<evidence type="ECO:0000313" key="3">
    <source>
        <dbReference type="EMBL" id="GAA2085621.1"/>
    </source>
</evidence>